<sequence length="75" mass="8195">MPRGDIETFHDVGLWMNRRQAVDDKPWGLSATKEEAAGIGRSVAKAEKVEHIIRNIDGTIGERNSYGNDPSSVSG</sequence>
<dbReference type="AlphaFoldDB" id="A0A4R5TW15"/>
<comment type="caution">
    <text evidence="1">The sequence shown here is derived from an EMBL/GenBank/DDBJ whole genome shotgun (WGS) entry which is preliminary data.</text>
</comment>
<evidence type="ECO:0000313" key="2">
    <source>
        <dbReference type="Proteomes" id="UP000295411"/>
    </source>
</evidence>
<name>A0A4R5TW15_9MICC</name>
<gene>
    <name evidence="1" type="ORF">E2F48_08540</name>
</gene>
<dbReference type="InterPro" id="IPR018691">
    <property type="entry name" value="DUF2188"/>
</dbReference>
<dbReference type="Pfam" id="PF09954">
    <property type="entry name" value="DUF2188"/>
    <property type="match status" value="1"/>
</dbReference>
<dbReference type="OrthoDB" id="5194813at2"/>
<organism evidence="1 2">
    <name type="scientific">Arthrobacter crusticola</name>
    <dbReference type="NCBI Taxonomy" id="2547960"/>
    <lineage>
        <taxon>Bacteria</taxon>
        <taxon>Bacillati</taxon>
        <taxon>Actinomycetota</taxon>
        <taxon>Actinomycetes</taxon>
        <taxon>Micrococcales</taxon>
        <taxon>Micrococcaceae</taxon>
        <taxon>Arthrobacter</taxon>
    </lineage>
</organism>
<protein>
    <submittedName>
        <fullName evidence="1">DUF2188 domain-containing protein</fullName>
    </submittedName>
</protein>
<accession>A0A4R5TW15</accession>
<reference evidence="1 2" key="1">
    <citation type="submission" date="2019-03" db="EMBL/GenBank/DDBJ databases">
        <title>Arthrobacter sp. nov., an bacterium isolated from biocrust in Mu Us Desert.</title>
        <authorList>
            <person name="Lixiong L."/>
        </authorList>
    </citation>
    <scope>NUCLEOTIDE SEQUENCE [LARGE SCALE GENOMIC DNA]</scope>
    <source>
        <strain evidence="1 2">SLN-3</strain>
    </source>
</reference>
<dbReference type="RefSeq" id="WP_133403592.1">
    <property type="nucleotide sequence ID" value="NZ_SMTK01000003.1"/>
</dbReference>
<proteinExistence type="predicted"/>
<keyword evidence="2" id="KW-1185">Reference proteome</keyword>
<dbReference type="Proteomes" id="UP000295411">
    <property type="component" value="Unassembled WGS sequence"/>
</dbReference>
<dbReference type="EMBL" id="SMTK01000003">
    <property type="protein sequence ID" value="TDK25316.1"/>
    <property type="molecule type" value="Genomic_DNA"/>
</dbReference>
<evidence type="ECO:0000313" key="1">
    <source>
        <dbReference type="EMBL" id="TDK25316.1"/>
    </source>
</evidence>